<evidence type="ECO:0000313" key="2">
    <source>
        <dbReference type="EMBL" id="GLS24529.1"/>
    </source>
</evidence>
<gene>
    <name evidence="2" type="ORF">GCM10007877_02410</name>
</gene>
<feature type="region of interest" description="Disordered" evidence="1">
    <location>
        <begin position="46"/>
        <end position="82"/>
    </location>
</feature>
<comment type="caution">
    <text evidence="2">The sequence shown here is derived from an EMBL/GenBank/DDBJ whole genome shotgun (WGS) entry which is preliminary data.</text>
</comment>
<dbReference type="Proteomes" id="UP001156870">
    <property type="component" value="Unassembled WGS sequence"/>
</dbReference>
<sequence length="96" mass="10745">MNKTGFCVPSFSAIVYRTVLDDYLSSEEGESVLSIDIVKKPCVGNLSAIPQPSNDDPKEEDDTSEDNDEEESEGENVDVPVCFEQYYSRNGWPIPY</sequence>
<name>A0AA37WKJ2_9GAMM</name>
<proteinExistence type="predicted"/>
<protein>
    <submittedName>
        <fullName evidence="2">Uncharacterized protein</fullName>
    </submittedName>
</protein>
<keyword evidence="3" id="KW-1185">Reference proteome</keyword>
<organism evidence="2 3">
    <name type="scientific">Marinibactrum halimedae</name>
    <dbReference type="NCBI Taxonomy" id="1444977"/>
    <lineage>
        <taxon>Bacteria</taxon>
        <taxon>Pseudomonadati</taxon>
        <taxon>Pseudomonadota</taxon>
        <taxon>Gammaproteobacteria</taxon>
        <taxon>Cellvibrionales</taxon>
        <taxon>Cellvibrionaceae</taxon>
        <taxon>Marinibactrum</taxon>
    </lineage>
</organism>
<accession>A0AA37WKJ2</accession>
<feature type="compositionally biased region" description="Acidic residues" evidence="1">
    <location>
        <begin position="57"/>
        <end position="76"/>
    </location>
</feature>
<dbReference type="AlphaFoldDB" id="A0AA37WKJ2"/>
<evidence type="ECO:0000313" key="3">
    <source>
        <dbReference type="Proteomes" id="UP001156870"/>
    </source>
</evidence>
<evidence type="ECO:0000256" key="1">
    <source>
        <dbReference type="SAM" id="MobiDB-lite"/>
    </source>
</evidence>
<reference evidence="2 3" key="1">
    <citation type="journal article" date="2014" name="Int. J. Syst. Evol. Microbiol.">
        <title>Complete genome sequence of Corynebacterium casei LMG S-19264T (=DSM 44701T), isolated from a smear-ripened cheese.</title>
        <authorList>
            <consortium name="US DOE Joint Genome Institute (JGI-PGF)"/>
            <person name="Walter F."/>
            <person name="Albersmeier A."/>
            <person name="Kalinowski J."/>
            <person name="Ruckert C."/>
        </authorList>
    </citation>
    <scope>NUCLEOTIDE SEQUENCE [LARGE SCALE GENOMIC DNA]</scope>
    <source>
        <strain evidence="2 3">NBRC 110095</strain>
    </source>
</reference>
<dbReference type="EMBL" id="BSPD01000007">
    <property type="protein sequence ID" value="GLS24529.1"/>
    <property type="molecule type" value="Genomic_DNA"/>
</dbReference>